<evidence type="ECO:0000313" key="4">
    <source>
        <dbReference type="Proteomes" id="UP000214975"/>
    </source>
</evidence>
<dbReference type="Proteomes" id="UP000214975">
    <property type="component" value="Chromosome"/>
</dbReference>
<keyword evidence="2 3" id="KW-0012">Acyltransferase</keyword>
<dbReference type="EMBL" id="CP016893">
    <property type="protein sequence ID" value="AST59084.1"/>
    <property type="molecule type" value="Genomic_DNA"/>
</dbReference>
<evidence type="ECO:0000256" key="1">
    <source>
        <dbReference type="ARBA" id="ARBA00022679"/>
    </source>
</evidence>
<dbReference type="AlphaFoldDB" id="A0A223I3G3"/>
<dbReference type="PANTHER" id="PTHR10434">
    <property type="entry name" value="1-ACYL-SN-GLYCEROL-3-PHOSPHATE ACYLTRANSFERASE"/>
    <property type="match status" value="1"/>
</dbReference>
<keyword evidence="1 3" id="KW-0808">Transferase</keyword>
<dbReference type="GO" id="GO:0006654">
    <property type="term" value="P:phosphatidic acid biosynthetic process"/>
    <property type="evidence" value="ECO:0007669"/>
    <property type="project" value="TreeGrafter"/>
</dbReference>
<sequence>MFYYIAKYIVLFIINIIFRIEVEGYENIPENGPIIICPNHISFLDPPIIGAVFTRRIFFMAKAELFKNPIFKFVLNNGLGAFPVKRGTSDLTAIKIALNHLKNGHVVGIFPEGTRSKTGELQKAEPGVSLLSVKGKAPVLPIGIKSTYKLFSKVVIKIGKPIYFDEYQNVHLTSQDMANIGEKIMFEISKLI</sequence>
<evidence type="ECO:0000256" key="2">
    <source>
        <dbReference type="ARBA" id="ARBA00023315"/>
    </source>
</evidence>
<organism evidence="3 4">
    <name type="scientific">Thermoanaerobacterium thermosaccharolyticum</name>
    <name type="common">Clostridium thermosaccharolyticum</name>
    <dbReference type="NCBI Taxonomy" id="1517"/>
    <lineage>
        <taxon>Bacteria</taxon>
        <taxon>Bacillati</taxon>
        <taxon>Bacillota</taxon>
        <taxon>Clostridia</taxon>
        <taxon>Thermoanaerobacterales</taxon>
        <taxon>Thermoanaerobacteraceae</taxon>
        <taxon>Thermoanaerobacterium</taxon>
    </lineage>
</organism>
<dbReference type="CDD" id="cd07989">
    <property type="entry name" value="LPLAT_AGPAT-like"/>
    <property type="match status" value="1"/>
</dbReference>
<dbReference type="PANTHER" id="PTHR10434:SF40">
    <property type="entry name" value="1-ACYL-SN-GLYCEROL-3-PHOSPHATE ACYLTRANSFERASE"/>
    <property type="match status" value="1"/>
</dbReference>
<reference evidence="3 4" key="1">
    <citation type="submission" date="2016-08" db="EMBL/GenBank/DDBJ databases">
        <title>A novel genetic cassette of butanologenic Thermoanaerobacterium thermosaccharolyticum that directly convert cellulose to butanol.</title>
        <authorList>
            <person name="Li T."/>
            <person name="He J."/>
        </authorList>
    </citation>
    <scope>NUCLEOTIDE SEQUENCE [LARGE SCALE GENOMIC DNA]</scope>
    <source>
        <strain evidence="3 4">TG57</strain>
    </source>
</reference>
<dbReference type="SMART" id="SM00563">
    <property type="entry name" value="PlsC"/>
    <property type="match status" value="1"/>
</dbReference>
<protein>
    <submittedName>
        <fullName evidence="3">1-acyl-sn-glycerol-3-phosphate acyltransferase</fullName>
    </submittedName>
</protein>
<proteinExistence type="predicted"/>
<dbReference type="GO" id="GO:0003841">
    <property type="term" value="F:1-acylglycerol-3-phosphate O-acyltransferase activity"/>
    <property type="evidence" value="ECO:0007669"/>
    <property type="project" value="TreeGrafter"/>
</dbReference>
<gene>
    <name evidence="3" type="ORF">Thert_03350</name>
</gene>
<dbReference type="InterPro" id="IPR002123">
    <property type="entry name" value="Plipid/glycerol_acylTrfase"/>
</dbReference>
<accession>A0A223I3G3</accession>
<dbReference type="Pfam" id="PF01553">
    <property type="entry name" value="Acyltransferase"/>
    <property type="match status" value="1"/>
</dbReference>
<dbReference type="SUPFAM" id="SSF69593">
    <property type="entry name" value="Glycerol-3-phosphate (1)-acyltransferase"/>
    <property type="match status" value="1"/>
</dbReference>
<dbReference type="RefSeq" id="WP_015311582.1">
    <property type="nucleotide sequence ID" value="NZ_CP016893.1"/>
</dbReference>
<evidence type="ECO:0000313" key="3">
    <source>
        <dbReference type="EMBL" id="AST59084.1"/>
    </source>
</evidence>
<name>A0A223I3G3_THETR</name>